<evidence type="ECO:0000313" key="3">
    <source>
        <dbReference type="Proteomes" id="UP001530400"/>
    </source>
</evidence>
<dbReference type="InterPro" id="IPR027417">
    <property type="entry name" value="P-loop_NTPase"/>
</dbReference>
<evidence type="ECO:0000313" key="2">
    <source>
        <dbReference type="EMBL" id="KAL3790511.1"/>
    </source>
</evidence>
<accession>A0ABD3PS20</accession>
<feature type="domain" description="Orc1-like AAA ATPase" evidence="1">
    <location>
        <begin position="357"/>
        <end position="542"/>
    </location>
</feature>
<name>A0ABD3PS20_9STRA</name>
<evidence type="ECO:0000259" key="1">
    <source>
        <dbReference type="Pfam" id="PF13191"/>
    </source>
</evidence>
<reference evidence="2 3" key="1">
    <citation type="submission" date="2024-10" db="EMBL/GenBank/DDBJ databases">
        <title>Updated reference genomes for cyclostephanoid diatoms.</title>
        <authorList>
            <person name="Roberts W.R."/>
            <person name="Alverson A.J."/>
        </authorList>
    </citation>
    <scope>NUCLEOTIDE SEQUENCE [LARGE SCALE GENOMIC DNA]</scope>
    <source>
        <strain evidence="2 3">AJA010-31</strain>
    </source>
</reference>
<dbReference type="SUPFAM" id="SSF52540">
    <property type="entry name" value="P-loop containing nucleoside triphosphate hydrolases"/>
    <property type="match status" value="1"/>
</dbReference>
<proteinExistence type="predicted"/>
<dbReference type="PANTHER" id="PTHR43642:SF1">
    <property type="entry name" value="HYBRID SIGNAL TRANSDUCTION HISTIDINE KINASE G"/>
    <property type="match status" value="1"/>
</dbReference>
<protein>
    <recommendedName>
        <fullName evidence="1">Orc1-like AAA ATPase domain-containing protein</fullName>
    </recommendedName>
</protein>
<dbReference type="InterPro" id="IPR053159">
    <property type="entry name" value="Hybrid_Histidine_Kinase"/>
</dbReference>
<gene>
    <name evidence="2" type="ORF">ACHAWO_008323</name>
</gene>
<organism evidence="2 3">
    <name type="scientific">Cyclotella atomus</name>
    <dbReference type="NCBI Taxonomy" id="382360"/>
    <lineage>
        <taxon>Eukaryota</taxon>
        <taxon>Sar</taxon>
        <taxon>Stramenopiles</taxon>
        <taxon>Ochrophyta</taxon>
        <taxon>Bacillariophyta</taxon>
        <taxon>Coscinodiscophyceae</taxon>
        <taxon>Thalassiosirophycidae</taxon>
        <taxon>Stephanodiscales</taxon>
        <taxon>Stephanodiscaceae</taxon>
        <taxon>Cyclotella</taxon>
    </lineage>
</organism>
<dbReference type="Proteomes" id="UP001530400">
    <property type="component" value="Unassembled WGS sequence"/>
</dbReference>
<comment type="caution">
    <text evidence="2">The sequence shown here is derived from an EMBL/GenBank/DDBJ whole genome shotgun (WGS) entry which is preliminary data.</text>
</comment>
<dbReference type="Gene3D" id="3.40.50.300">
    <property type="entry name" value="P-loop containing nucleotide triphosphate hydrolases"/>
    <property type="match status" value="1"/>
</dbReference>
<keyword evidence="3" id="KW-1185">Reference proteome</keyword>
<dbReference type="Pfam" id="PF13191">
    <property type="entry name" value="AAA_16"/>
    <property type="match status" value="1"/>
</dbReference>
<sequence>MNGKKSTSDECPFNSGDDVVNFCQPIAAAGATAPDVCRLATSLSRQDIEDFVNLARAQNGAVNETDIDLRSWVELEALKTAQKDGAGSDGAGLSRKLIVAFAIGKLLQHLKSSVSSYSQDEILRLCSIDNFTVKMVANCADDEAEWEVLGIDTISPHMSIQVKRKSPAADAFEDGENCIDAVVTRHSPFCCAKQTAQGERENDFSLCFALGLLVKFIFSDGSTLYESSNSPENPQETQHQSPMYDFLRALSISPSAMNTSTNGMNSAEFAAESSRPTKSICMPSQYNEEYVPSLGVPSPISRLVKDLLSFQRVNDIFQKDVSPITLDLALDDLHILLTRPNQFLFGSSPQLQAVTTIYGRSSESSSLLGAFRRVASNGRSEAFFVKGCSGSGKTRLIQGVANAATAARGLVIQKKFEENSTNQLSLVLSAFNDLCEQLTESYCLAERGDASILWHKLVMEFGSSLHMLANILPNIIRLTPSLADAFSLAQGTNGDVNFFSLCDIIKRFMRVLSTTSIPVLMVLDDLQWSDSVSLGVVHTVLSDMKGASCMLFVGSYRDDEVPAHHILHGFRGWLSAFNVPFSAIHLGGLSQEDVLSLVSDSLGMLPSWCQSLSAVVHRKTQGNPLFVQTFIRSIVDKRILTYSPRERSWVWDIDEIHDECVTPNVLDLLGAKMAACSSGVKIALKVASCFGIRVDKAIVNMLSGTSQYCSLLADLNKAVDDGMIDLDAGANYKFVHDKVREAALDMIDPDGRNKFHFDIGMLLYSSFKKRSVGAEDRSGILFYTILDQINRGVPALLQDEEQRASIAKMNHDVATQMMQAYNYTAAFQFAERAASLLPEDCWSQNYDMSIKVYYLLSKAAYSNKKIESAMRAVYKVIEHVNWTNTPQLKLDAYRLKHDLIWISGVPGEANALLETTIDVLASLGERFRPLDNLCESTIADEIRRTSELFEIESDDALLHANRIDSGDHMLVMEAYYILSGISFLVKPKLCCYFISLWVTYTIRNKVMSKYTPAAYVCFAFILCKDMIYNDMKLGQRIGKLGLKILHEELYESMLPPVYCMYYGYVGCLFEPFQAVIDMHKQAIDISLNRGDCTHAALHKLFLMVRNVHVGTNLMQLKGKFERAMNMQEHPGSSTLLQVALREHYEGVCALIGESTSACSDTVFDNEKCPYNMSKMMTCCYLGYHERAVHIAKRWEIHSDSLSPYHLPKTMNQFRRILSCFYYGLSYIGMRRKKDTKPKQHGESNNAHWLNVVKTAARCSKYNFENKRALLMAEKMSLSVENARAEKMYDTAIKASKSSHFIHEEVRYIIFLMS</sequence>
<dbReference type="EMBL" id="JALLPJ020000497">
    <property type="protein sequence ID" value="KAL3790511.1"/>
    <property type="molecule type" value="Genomic_DNA"/>
</dbReference>
<dbReference type="InterPro" id="IPR041664">
    <property type="entry name" value="AAA_16"/>
</dbReference>
<dbReference type="PANTHER" id="PTHR43642">
    <property type="entry name" value="HYBRID SIGNAL TRANSDUCTION HISTIDINE KINASE G"/>
    <property type="match status" value="1"/>
</dbReference>